<organism evidence="1 2">
    <name type="scientific">Kipferlia bialata</name>
    <dbReference type="NCBI Taxonomy" id="797122"/>
    <lineage>
        <taxon>Eukaryota</taxon>
        <taxon>Metamonada</taxon>
        <taxon>Carpediemonas-like organisms</taxon>
        <taxon>Kipferlia</taxon>
    </lineage>
</organism>
<feature type="non-terminal residue" evidence="1">
    <location>
        <position position="1"/>
    </location>
</feature>
<proteinExistence type="predicted"/>
<keyword evidence="2" id="KW-1185">Reference proteome</keyword>
<evidence type="ECO:0000313" key="2">
    <source>
        <dbReference type="Proteomes" id="UP000265618"/>
    </source>
</evidence>
<reference evidence="1 2" key="1">
    <citation type="journal article" date="2018" name="PLoS ONE">
        <title>The draft genome of Kipferlia bialata reveals reductive genome evolution in fornicate parasites.</title>
        <authorList>
            <person name="Tanifuji G."/>
            <person name="Takabayashi S."/>
            <person name="Kume K."/>
            <person name="Takagi M."/>
            <person name="Nakayama T."/>
            <person name="Kamikawa R."/>
            <person name="Inagaki Y."/>
            <person name="Hashimoto T."/>
        </authorList>
    </citation>
    <scope>NUCLEOTIDE SEQUENCE [LARGE SCALE GENOMIC DNA]</scope>
    <source>
        <strain evidence="1">NY0173</strain>
    </source>
</reference>
<accession>A0A9K3D404</accession>
<dbReference type="AlphaFoldDB" id="A0A9K3D404"/>
<name>A0A9K3D404_9EUKA</name>
<comment type="caution">
    <text evidence="1">The sequence shown here is derived from an EMBL/GenBank/DDBJ whole genome shotgun (WGS) entry which is preliminary data.</text>
</comment>
<sequence>MEALALDLGIHDDLLTSLSQISNAGFHTRTGATGIRPSVSYSLDTSSLTGCVSLTFDTVVEDFVVFMYDATSTSAVVTQCEGVTASDNMMNLSGVPFQPEISYCTGTRDKWSNPCKDQAKCIEGGDRLSKSDFDANCDHSFYGTWTQCTGQESTVETLSIKATSETLMTDKARNFLISIRGRPSLGAVSKESASDAMYIRDSEWSRAANGKVYPPQPRNSRQAEAAVLTSVRGSGSVSIESDNLFGVYPSYDPSNSIGGIVETADLWLSQD</sequence>
<evidence type="ECO:0000313" key="1">
    <source>
        <dbReference type="EMBL" id="GIQ88351.1"/>
    </source>
</evidence>
<dbReference type="EMBL" id="BDIP01003989">
    <property type="protein sequence ID" value="GIQ88351.1"/>
    <property type="molecule type" value="Genomic_DNA"/>
</dbReference>
<protein>
    <submittedName>
        <fullName evidence="1">Uncharacterized protein</fullName>
    </submittedName>
</protein>
<gene>
    <name evidence="1" type="ORF">KIPB_010579</name>
</gene>
<dbReference type="Proteomes" id="UP000265618">
    <property type="component" value="Unassembled WGS sequence"/>
</dbReference>